<dbReference type="Gene3D" id="3.40.190.10">
    <property type="entry name" value="Periplasmic binding protein-like II"/>
    <property type="match status" value="2"/>
</dbReference>
<protein>
    <submittedName>
        <fullName evidence="4">ABC transporter substrate-binding protein</fullName>
    </submittedName>
</protein>
<accession>A0ABV8BMD4</accession>
<reference evidence="5" key="1">
    <citation type="journal article" date="2019" name="Int. J. Syst. Evol. Microbiol.">
        <title>The Global Catalogue of Microorganisms (GCM) 10K type strain sequencing project: providing services to taxonomists for standard genome sequencing and annotation.</title>
        <authorList>
            <consortium name="The Broad Institute Genomics Platform"/>
            <consortium name="The Broad Institute Genome Sequencing Center for Infectious Disease"/>
            <person name="Wu L."/>
            <person name="Ma J."/>
        </authorList>
    </citation>
    <scope>NUCLEOTIDE SEQUENCE [LARGE SCALE GENOMIC DNA]</scope>
    <source>
        <strain evidence="5">CGMCC 4.7405</strain>
    </source>
</reference>
<dbReference type="Pfam" id="PF01547">
    <property type="entry name" value="SBP_bac_1"/>
    <property type="match status" value="1"/>
</dbReference>
<dbReference type="InterPro" id="IPR006059">
    <property type="entry name" value="SBP"/>
</dbReference>
<dbReference type="PROSITE" id="PS51257">
    <property type="entry name" value="PROKAR_LIPOPROTEIN"/>
    <property type="match status" value="1"/>
</dbReference>
<dbReference type="InterPro" id="IPR050490">
    <property type="entry name" value="Bact_solute-bd_prot1"/>
</dbReference>
<sequence>MTRLLALAAVGALLGACAPASTTPVQITVLGATSDLHGHINAAFDEWEKRSGISVHYETSGDFENVAKSRVTGDKPDLLLFPQPGLLAEFARQGHLRPLEVDDAVGRLQPGLSDLGVVDGTRYGLPLSVNVKSLVWYPKKEFDRAGLTVPRTWDELVALTDRIRVEQKTAPWCVGVQDGGATGWVATDWIEDVVLSDHGPAFYDAWASGQVPFTSPEVRTAFEKFDRLVFSEGNAAGGRQGALATTFPKASDAMFASPPGCWLHKLGSFLIGSLPDNARFGVDYDVFPFPGNGAVSGGGDSVALVSDRPEARKALQYMTSAEWFKHSRAHEGGALSAFTDVAPSDYPIPADAAVAGVLNDATTFRFDASDRMPGGVGTGVLWKELTAWIGGQSLDATLTHVDAARGS</sequence>
<feature type="signal peptide" evidence="3">
    <location>
        <begin position="1"/>
        <end position="22"/>
    </location>
</feature>
<evidence type="ECO:0000256" key="1">
    <source>
        <dbReference type="ARBA" id="ARBA00008520"/>
    </source>
</evidence>
<dbReference type="PANTHER" id="PTHR43649">
    <property type="entry name" value="ARABINOSE-BINDING PROTEIN-RELATED"/>
    <property type="match status" value="1"/>
</dbReference>
<organism evidence="4 5">
    <name type="scientific">Lentzea rhizosphaerae</name>
    <dbReference type="NCBI Taxonomy" id="2041025"/>
    <lineage>
        <taxon>Bacteria</taxon>
        <taxon>Bacillati</taxon>
        <taxon>Actinomycetota</taxon>
        <taxon>Actinomycetes</taxon>
        <taxon>Pseudonocardiales</taxon>
        <taxon>Pseudonocardiaceae</taxon>
        <taxon>Lentzea</taxon>
    </lineage>
</organism>
<dbReference type="EMBL" id="JBHRZI010000005">
    <property type="protein sequence ID" value="MFC3890701.1"/>
    <property type="molecule type" value="Genomic_DNA"/>
</dbReference>
<keyword evidence="2" id="KW-0813">Transport</keyword>
<dbReference type="SUPFAM" id="SSF53850">
    <property type="entry name" value="Periplasmic binding protein-like II"/>
    <property type="match status" value="1"/>
</dbReference>
<keyword evidence="3" id="KW-0732">Signal</keyword>
<evidence type="ECO:0000313" key="5">
    <source>
        <dbReference type="Proteomes" id="UP001595690"/>
    </source>
</evidence>
<dbReference type="Proteomes" id="UP001595690">
    <property type="component" value="Unassembled WGS sequence"/>
</dbReference>
<dbReference type="RefSeq" id="WP_382369024.1">
    <property type="nucleotide sequence ID" value="NZ_JBHRZI010000005.1"/>
</dbReference>
<name>A0ABV8BMD4_9PSEU</name>
<dbReference type="PANTHER" id="PTHR43649:SF29">
    <property type="entry name" value="OSMOPROTECTIVE COMPOUNDS-BINDING PROTEIN GGTB"/>
    <property type="match status" value="1"/>
</dbReference>
<comment type="caution">
    <text evidence="4">The sequence shown here is derived from an EMBL/GenBank/DDBJ whole genome shotgun (WGS) entry which is preliminary data.</text>
</comment>
<keyword evidence="5" id="KW-1185">Reference proteome</keyword>
<feature type="chain" id="PRO_5046202162" evidence="3">
    <location>
        <begin position="23"/>
        <end position="407"/>
    </location>
</feature>
<proteinExistence type="inferred from homology"/>
<evidence type="ECO:0000256" key="2">
    <source>
        <dbReference type="ARBA" id="ARBA00022448"/>
    </source>
</evidence>
<evidence type="ECO:0000256" key="3">
    <source>
        <dbReference type="SAM" id="SignalP"/>
    </source>
</evidence>
<evidence type="ECO:0000313" key="4">
    <source>
        <dbReference type="EMBL" id="MFC3890701.1"/>
    </source>
</evidence>
<comment type="similarity">
    <text evidence="1">Belongs to the bacterial solute-binding protein 1 family.</text>
</comment>
<gene>
    <name evidence="4" type="ORF">ACFOWZ_04395</name>
</gene>